<organism evidence="9 10">
    <name type="scientific">Malus domestica</name>
    <name type="common">Apple</name>
    <name type="synonym">Pyrus malus</name>
    <dbReference type="NCBI Taxonomy" id="3750"/>
    <lineage>
        <taxon>Eukaryota</taxon>
        <taxon>Viridiplantae</taxon>
        <taxon>Streptophyta</taxon>
        <taxon>Embryophyta</taxon>
        <taxon>Tracheophyta</taxon>
        <taxon>Spermatophyta</taxon>
        <taxon>Magnoliopsida</taxon>
        <taxon>eudicotyledons</taxon>
        <taxon>Gunneridae</taxon>
        <taxon>Pentapetalae</taxon>
        <taxon>rosids</taxon>
        <taxon>fabids</taxon>
        <taxon>Rosales</taxon>
        <taxon>Rosaceae</taxon>
        <taxon>Amygdaloideae</taxon>
        <taxon>Maleae</taxon>
        <taxon>Malus</taxon>
    </lineage>
</organism>
<comment type="caution">
    <text evidence="9">The sequence shown here is derived from an EMBL/GenBank/DDBJ whole genome shotgun (WGS) entry which is preliminary data.</text>
</comment>
<proteinExistence type="inferred from homology"/>
<feature type="compositionally biased region" description="Polar residues" evidence="5">
    <location>
        <begin position="972"/>
        <end position="984"/>
    </location>
</feature>
<dbReference type="Pfam" id="PF25781">
    <property type="entry name" value="TPR_TEX10"/>
    <property type="match status" value="1"/>
</dbReference>
<evidence type="ECO:0000256" key="4">
    <source>
        <dbReference type="ARBA" id="ARBA00023242"/>
    </source>
</evidence>
<dbReference type="STRING" id="3750.A0A498IQ30"/>
<feature type="domain" description="TEX10-like TPR repeats" evidence="8">
    <location>
        <begin position="512"/>
        <end position="845"/>
    </location>
</feature>
<evidence type="ECO:0000256" key="3">
    <source>
        <dbReference type="ARBA" id="ARBA00006427"/>
    </source>
</evidence>
<evidence type="ECO:0000259" key="8">
    <source>
        <dbReference type="Pfam" id="PF25781"/>
    </source>
</evidence>
<dbReference type="EMBL" id="RDQH01000336">
    <property type="protein sequence ID" value="RXH85370.1"/>
    <property type="molecule type" value="Genomic_DNA"/>
</dbReference>
<accession>A0A498IQ30</accession>
<dbReference type="GO" id="GO:0005634">
    <property type="term" value="C:nucleus"/>
    <property type="evidence" value="ECO:0007669"/>
    <property type="project" value="UniProtKB-SubCell"/>
</dbReference>
<feature type="compositionally biased region" description="Low complexity" evidence="5">
    <location>
        <begin position="905"/>
        <end position="925"/>
    </location>
</feature>
<keyword evidence="10" id="KW-1185">Reference proteome</keyword>
<feature type="domain" description="N-acetyltransferase ESCO zinc-finger" evidence="7">
    <location>
        <begin position="997"/>
        <end position="1031"/>
    </location>
</feature>
<keyword evidence="4" id="KW-0539">Nucleus</keyword>
<comment type="similarity">
    <text evidence="3">Belongs to the IPI1/TEX10 family.</text>
</comment>
<name>A0A498IQ30_MALDO</name>
<gene>
    <name evidence="9" type="ORF">DVH24_002468</name>
</gene>
<feature type="domain" description="Pre-rRNA-processing protein Ipi1 N-terminal" evidence="6">
    <location>
        <begin position="146"/>
        <end position="208"/>
    </location>
</feature>
<dbReference type="Pfam" id="PF12333">
    <property type="entry name" value="Ipi1_N"/>
    <property type="match status" value="1"/>
</dbReference>
<evidence type="ECO:0000313" key="10">
    <source>
        <dbReference type="Proteomes" id="UP000290289"/>
    </source>
</evidence>
<evidence type="ECO:0000256" key="2">
    <source>
        <dbReference type="ARBA" id="ARBA00004642"/>
    </source>
</evidence>
<dbReference type="PANTHER" id="PTHR16056">
    <property type="entry name" value="REGULATOR OF MICROTUBULE DYNAMICS PROTEIN"/>
    <property type="match status" value="1"/>
</dbReference>
<dbReference type="InterPro" id="IPR028005">
    <property type="entry name" value="AcTrfase_ESCO_Znf_dom"/>
</dbReference>
<dbReference type="Pfam" id="PF13878">
    <property type="entry name" value="zf-C2H2_3"/>
    <property type="match status" value="1"/>
</dbReference>
<feature type="region of interest" description="Disordered" evidence="5">
    <location>
        <begin position="903"/>
        <end position="925"/>
    </location>
</feature>
<dbReference type="InterPro" id="IPR011989">
    <property type="entry name" value="ARM-like"/>
</dbReference>
<sequence length="1291" mass="144831">MARSKAPAKKQQKRGIDFKKIKRKIGRKLPPPKNATNTEIKSKAIVLPEQSVASEKAGLAVNKKGLTLKELLQQTSHYNPKVRKDALLGMKDLLLRYPEELRLHKYAVVEKLRERIGDDDRLVRDTLYQLFKSVILPGCKEDNQELLISLMMAYIFNAMTHLAIDVRLMAFKFLELAIQYHPPSFFLNAEKILQSFEDILRRNQFFLEDKGKLKTALAVLELCLSLLPCNKREARSCEKNGAGQGILHAFEPDVPAKSAGCSIIIPKLKDLVPFLVNCFQDFIPEVQTGSLLNTQSFDCMLSILNSINLAVKFFFYMTDEGKLESQPSQGGHGVTMCDTISVTLVKKFLQVLFPLNMRNQLSEKANPLAALTFLKPECVDDVKYFVLNTVMTEIFLHSSKWICPPPVLFEKVLEFLEDSLLGKVCNDTLSGKAVWEKHLISLLPFVPKLVSQVAVDWKSRLLQAFSEAFKDCNPVSPLKLACISVLEELLVPRQDMLYLDPSIPEILDFQITWIRELPVLLILLDDKNPYYSQVVLHLLLRLGQRALVNSSFAWEYDNIQLSLQEFFGISQDDGNVLYGPFLRLPRDSQELSLSCLCYISNLGPPLLKSIAYCCLCPDLEQYVLFRIIEVLNSAYKSGHIQIVDHISFLITLLSRFRVFPENIVPGRESDVNISNRGTFKSLSRIVCSCLSQMGDNTLVLQMLEKIILDQMSQNPPLDNICAMLRTLITLDSKTTIISQRAFISLGNILPRYLIDVVQCIVEDDKKTTVSISSSSCRYYLIPCFVLFDKSHKLLNLVLNTLGSWITESSLLHVTGDLTHYATDISSMVDAVVFLLQLMHMDDKICQIISSFKAEIDYIMEGIRLLQSSEEISMTIEEKHKVQCALGRLQNVINTLHGEMHAFFKPSSSSSSSSPNPAAAPPLLSNENDDELTVWENTQHQYCNTYKRRAPNPQSSGRDKNPVNQLPEKPFSDCNSGKPESTTLGRTVIKNKKRSYSQFYLDYGLSDFNLHTCSTCGDKYTAGDEDDEKAHRMLTGHFTRTIPMEFHSRDGAMRGLFICLLWKEGTPNTSAKKTPAGRRRGGSAAAVEKKRWPRFRSWCQEKEMNGMEEEMELFLAVLLARFISERRRTQCTRLPLYAGSGRGECRLTLPPFMERLLPSLEPEIYSLWAKALAIAPSATSALYFGIGGSVTLGIAGNDVVGKLGSGGSCVCVEPPPVGIGRDGRLFGKFGKFGKLGNVGCGSVGRGGKGGSVVAGLGKDGTVVWRRLRAATETWMLEEHRIMNKMAAKKQCL</sequence>
<dbReference type="FunFam" id="1.25.10.10:FF:000348">
    <property type="entry name" value="uncharacterized protein LOC106763108 isoform X2"/>
    <property type="match status" value="1"/>
</dbReference>
<dbReference type="InterPro" id="IPR024679">
    <property type="entry name" value="Ipi1_N"/>
</dbReference>
<feature type="region of interest" description="Disordered" evidence="5">
    <location>
        <begin position="946"/>
        <end position="985"/>
    </location>
</feature>
<reference evidence="9 10" key="1">
    <citation type="submission" date="2018-10" db="EMBL/GenBank/DDBJ databases">
        <title>A high-quality apple genome assembly.</title>
        <authorList>
            <person name="Hu J."/>
        </authorList>
    </citation>
    <scope>NUCLEOTIDE SEQUENCE [LARGE SCALE GENOMIC DNA]</scope>
    <source>
        <strain evidence="10">cv. HFTH1</strain>
        <tissue evidence="9">Young leaf</tissue>
    </source>
</reference>
<dbReference type="PANTHER" id="PTHR16056:SF2">
    <property type="entry name" value="TESTIS-EXPRESSED PROTEIN 10"/>
    <property type="match status" value="1"/>
</dbReference>
<evidence type="ECO:0000256" key="1">
    <source>
        <dbReference type="ARBA" id="ARBA00004604"/>
    </source>
</evidence>
<dbReference type="InterPro" id="IPR057949">
    <property type="entry name" value="TPR_TEX10"/>
</dbReference>
<dbReference type="SUPFAM" id="SSF48371">
    <property type="entry name" value="ARM repeat"/>
    <property type="match status" value="1"/>
</dbReference>
<evidence type="ECO:0000256" key="5">
    <source>
        <dbReference type="SAM" id="MobiDB-lite"/>
    </source>
</evidence>
<evidence type="ECO:0000313" key="9">
    <source>
        <dbReference type="EMBL" id="RXH85370.1"/>
    </source>
</evidence>
<protein>
    <recommendedName>
        <fullName evidence="11">Pre-rRNA-processing protein Ipi1 N-terminal domain-containing protein</fullName>
    </recommendedName>
</protein>
<evidence type="ECO:0000259" key="7">
    <source>
        <dbReference type="Pfam" id="PF13878"/>
    </source>
</evidence>
<evidence type="ECO:0008006" key="11">
    <source>
        <dbReference type="Google" id="ProtNLM"/>
    </source>
</evidence>
<dbReference type="InterPro" id="IPR016024">
    <property type="entry name" value="ARM-type_fold"/>
</dbReference>
<comment type="subcellular location">
    <subcellularLocation>
        <location evidence="1">Nucleus</location>
        <location evidence="1">Nucleolus</location>
    </subcellularLocation>
    <subcellularLocation>
        <location evidence="2">Nucleus</location>
        <location evidence="2">Nucleoplasm</location>
    </subcellularLocation>
</comment>
<dbReference type="Gene3D" id="1.25.10.10">
    <property type="entry name" value="Leucine-rich Repeat Variant"/>
    <property type="match status" value="1"/>
</dbReference>
<dbReference type="Proteomes" id="UP000290289">
    <property type="component" value="Chromosome 10"/>
</dbReference>
<evidence type="ECO:0000259" key="6">
    <source>
        <dbReference type="Pfam" id="PF12333"/>
    </source>
</evidence>